<dbReference type="InterPro" id="IPR025151">
    <property type="entry name" value="ELYS_dom"/>
</dbReference>
<evidence type="ECO:0000256" key="3">
    <source>
        <dbReference type="PROSITE-ProRule" id="PRU00175"/>
    </source>
</evidence>
<dbReference type="Gene3D" id="3.30.40.10">
    <property type="entry name" value="Zinc/RING finger domain, C3HC4 (zinc finger)"/>
    <property type="match status" value="1"/>
</dbReference>
<keyword evidence="2" id="KW-0539">Nucleus</keyword>
<keyword evidence="3" id="KW-0479">Metal-binding</keyword>
<feature type="compositionally biased region" description="Basic and acidic residues" evidence="4">
    <location>
        <begin position="865"/>
        <end position="879"/>
    </location>
</feature>
<dbReference type="GO" id="GO:0004842">
    <property type="term" value="F:ubiquitin-protein transferase activity"/>
    <property type="evidence" value="ECO:0007669"/>
    <property type="project" value="InterPro"/>
</dbReference>
<dbReference type="Pfam" id="PF13934">
    <property type="entry name" value="ELYS"/>
    <property type="match status" value="1"/>
</dbReference>
<evidence type="ECO:0000313" key="7">
    <source>
        <dbReference type="Proteomes" id="UP000825729"/>
    </source>
</evidence>
<dbReference type="AlphaFoldDB" id="A0AAV7DTY3"/>
<organism evidence="6 7">
    <name type="scientific">Aristolochia fimbriata</name>
    <name type="common">White veined hardy Dutchman's pipe vine</name>
    <dbReference type="NCBI Taxonomy" id="158543"/>
    <lineage>
        <taxon>Eukaryota</taxon>
        <taxon>Viridiplantae</taxon>
        <taxon>Streptophyta</taxon>
        <taxon>Embryophyta</taxon>
        <taxon>Tracheophyta</taxon>
        <taxon>Spermatophyta</taxon>
        <taxon>Magnoliopsida</taxon>
        <taxon>Magnoliidae</taxon>
        <taxon>Piperales</taxon>
        <taxon>Aristolochiaceae</taxon>
        <taxon>Aristolochia</taxon>
    </lineage>
</organism>
<keyword evidence="3" id="KW-0862">Zinc</keyword>
<comment type="caution">
    <text evidence="6">The sequence shown here is derived from an EMBL/GenBank/DDBJ whole genome shotgun (WGS) entry which is preliminary data.</text>
</comment>
<dbReference type="InterPro" id="IPR001841">
    <property type="entry name" value="Znf_RING"/>
</dbReference>
<evidence type="ECO:0000259" key="5">
    <source>
        <dbReference type="PROSITE" id="PS50089"/>
    </source>
</evidence>
<dbReference type="InterPro" id="IPR044718">
    <property type="entry name" value="HOS1"/>
</dbReference>
<evidence type="ECO:0000256" key="2">
    <source>
        <dbReference type="ARBA" id="ARBA00023242"/>
    </source>
</evidence>
<evidence type="ECO:0000256" key="4">
    <source>
        <dbReference type="SAM" id="MobiDB-lite"/>
    </source>
</evidence>
<protein>
    <recommendedName>
        <fullName evidence="5">RING-type domain-containing protein</fullName>
    </recommendedName>
</protein>
<proteinExistence type="predicted"/>
<keyword evidence="3" id="KW-0863">Zinc-finger</keyword>
<feature type="region of interest" description="Disordered" evidence="4">
    <location>
        <begin position="865"/>
        <end position="952"/>
    </location>
</feature>
<comment type="subcellular location">
    <subcellularLocation>
        <location evidence="1">Nucleus</location>
    </subcellularLocation>
</comment>
<dbReference type="Proteomes" id="UP000825729">
    <property type="component" value="Unassembled WGS sequence"/>
</dbReference>
<accession>A0AAV7DTY3</accession>
<sequence>MDSSAGFFSESRERILQYEALERLASIELIELCNEAKVEICRATRDLRSCGRNVQHVLNSCGHASLCAECIQRCDYCPICRSPIPKNNTKLRPRLYNECLEAGLISKRYDDRFQEKLSGLKQLTADVQRLYSLFDVALENNLISLVCHYVTDVCMDENAVSSDPVLAFLFDEVVVKDWCGRALRNIIRELHEIYILSTEEMNVKLGSLQKLLLQLNGVSNVLEVLESSFRDSHYAWLDDLYILSENVLRAKQHLEIMVWCVRHHFLENVPSGHRDIASWRSAIHARKAAAAACSWPNSLSHSELLPRNGGASLFIEDALSQLGIEQEVIVENQEILSLQKDAGFVKPFTPKIEGMTQCCYPFENFRSACDILFLRGSSDLVVAKQAIFLYYMYDRYWMVPDFKWRDLVNDFASTFGITRHSLLECQAFYLLDDHTEQALQQVCNIIPEIAGPEAHPKIAQVLLERQKPGAALMVLRCSGRDALYACADSGKDGLPVSLHEAAIAIRVQIECGLLTEAFMYQRAHCIKVKNQLSRTLLNTSKDRQDTWFEHLEALVTEMCSLCVRRNLIDRMIEFPWNKDEEIYLHKYLLDCAFQDPRTTSGSLLIVYYLQRYRYIEAYEVHCKLQKFEQDFISKSRSEDDISRITITRHCRAGLVDKCIGLLPEIQQEQIKMGRSTLSDPSPIDKVDLLVKADAGAEHLNPSVTRTASPMRPSVLETDFCSPSFPRTSSSNPQTGGVLNPNFEVSNFRPPILLGRSLNFTGGPSTTLPEPAFASNGTVANHNITVESRLQTASNQARHIDGAQLVAPANLLVSQMTPLKELNHRSGRFHEHQVNGPHSYNGKFLARVESDVSTDQLENVFKYSTRDSSMKVSGKRDPSDRPWAIGQQDTKGDSLRSFGNGDSQIVEPPIDGAMRWRTDDGSDDEADGSPPERMSEASNLNLVRGRRSRLYRR</sequence>
<feature type="compositionally biased region" description="Basic residues" evidence="4">
    <location>
        <begin position="943"/>
        <end position="952"/>
    </location>
</feature>
<dbReference type="InterPro" id="IPR013083">
    <property type="entry name" value="Znf_RING/FYVE/PHD"/>
</dbReference>
<dbReference type="PANTHER" id="PTHR47358:SF2">
    <property type="entry name" value="E3 UBIQUITIN-PROTEIN LIGASE HOS1"/>
    <property type="match status" value="1"/>
</dbReference>
<dbReference type="EMBL" id="JAINDJ010000008">
    <property type="protein sequence ID" value="KAG9439723.1"/>
    <property type="molecule type" value="Genomic_DNA"/>
</dbReference>
<dbReference type="GO" id="GO:0005634">
    <property type="term" value="C:nucleus"/>
    <property type="evidence" value="ECO:0007669"/>
    <property type="project" value="UniProtKB-SubCell"/>
</dbReference>
<gene>
    <name evidence="6" type="ORF">H6P81_019888</name>
</gene>
<feature type="domain" description="RING-type" evidence="5">
    <location>
        <begin position="50"/>
        <end position="81"/>
    </location>
</feature>
<reference evidence="6 7" key="1">
    <citation type="submission" date="2021-07" db="EMBL/GenBank/DDBJ databases">
        <title>The Aristolochia fimbriata genome: insights into angiosperm evolution, floral development and chemical biosynthesis.</title>
        <authorList>
            <person name="Jiao Y."/>
        </authorList>
    </citation>
    <scope>NUCLEOTIDE SEQUENCE [LARGE SCALE GENOMIC DNA]</scope>
    <source>
        <strain evidence="6">IBCAS-2021</strain>
        <tissue evidence="6">Leaf</tissue>
    </source>
</reference>
<dbReference type="GO" id="GO:0008270">
    <property type="term" value="F:zinc ion binding"/>
    <property type="evidence" value="ECO:0007669"/>
    <property type="project" value="UniProtKB-KW"/>
</dbReference>
<evidence type="ECO:0000313" key="6">
    <source>
        <dbReference type="EMBL" id="KAG9439723.1"/>
    </source>
</evidence>
<name>A0AAV7DTY3_ARIFI</name>
<dbReference type="PANTHER" id="PTHR47358">
    <property type="entry name" value="E3 UBIQUITIN-PROTEIN LIGASE HOS1"/>
    <property type="match status" value="1"/>
</dbReference>
<dbReference type="GO" id="GO:0016567">
    <property type="term" value="P:protein ubiquitination"/>
    <property type="evidence" value="ECO:0007669"/>
    <property type="project" value="InterPro"/>
</dbReference>
<keyword evidence="7" id="KW-1185">Reference proteome</keyword>
<dbReference type="PROSITE" id="PS50089">
    <property type="entry name" value="ZF_RING_2"/>
    <property type="match status" value="1"/>
</dbReference>
<evidence type="ECO:0000256" key="1">
    <source>
        <dbReference type="ARBA" id="ARBA00004123"/>
    </source>
</evidence>